<evidence type="ECO:0000313" key="3">
    <source>
        <dbReference type="Proteomes" id="UP001341840"/>
    </source>
</evidence>
<feature type="compositionally biased region" description="Polar residues" evidence="1">
    <location>
        <begin position="97"/>
        <end position="107"/>
    </location>
</feature>
<evidence type="ECO:0000256" key="1">
    <source>
        <dbReference type="SAM" id="MobiDB-lite"/>
    </source>
</evidence>
<protein>
    <submittedName>
        <fullName evidence="2">Uncharacterized protein</fullName>
    </submittedName>
</protein>
<name>A0ABU6ZHU6_9FABA</name>
<sequence>MSSATKKKTAMLVVRQMAPNGDLVSEGEADVAGSPVTKTWRFLIEILTGQGHIKKKKKSGWWRCEWQEKSEEEEMAAATVRHESLFDLRTMQMRISLNPQPTNSNEIQAFADSDRIRPPPRN</sequence>
<evidence type="ECO:0000313" key="2">
    <source>
        <dbReference type="EMBL" id="MED6221510.1"/>
    </source>
</evidence>
<feature type="region of interest" description="Disordered" evidence="1">
    <location>
        <begin position="97"/>
        <end position="122"/>
    </location>
</feature>
<keyword evidence="3" id="KW-1185">Reference proteome</keyword>
<reference evidence="2 3" key="1">
    <citation type="journal article" date="2023" name="Plants (Basel)">
        <title>Bridging the Gap: Combining Genomics and Transcriptomics Approaches to Understand Stylosanthes scabra, an Orphan Legume from the Brazilian Caatinga.</title>
        <authorList>
            <person name="Ferreira-Neto J.R.C."/>
            <person name="da Silva M.D."/>
            <person name="Binneck E."/>
            <person name="de Melo N.F."/>
            <person name="da Silva R.H."/>
            <person name="de Melo A.L.T.M."/>
            <person name="Pandolfi V."/>
            <person name="Bustamante F.O."/>
            <person name="Brasileiro-Vidal A.C."/>
            <person name="Benko-Iseppon A.M."/>
        </authorList>
    </citation>
    <scope>NUCLEOTIDE SEQUENCE [LARGE SCALE GENOMIC DNA]</scope>
    <source>
        <tissue evidence="2">Leaves</tissue>
    </source>
</reference>
<gene>
    <name evidence="2" type="ORF">PIB30_055470</name>
</gene>
<organism evidence="2 3">
    <name type="scientific">Stylosanthes scabra</name>
    <dbReference type="NCBI Taxonomy" id="79078"/>
    <lineage>
        <taxon>Eukaryota</taxon>
        <taxon>Viridiplantae</taxon>
        <taxon>Streptophyta</taxon>
        <taxon>Embryophyta</taxon>
        <taxon>Tracheophyta</taxon>
        <taxon>Spermatophyta</taxon>
        <taxon>Magnoliopsida</taxon>
        <taxon>eudicotyledons</taxon>
        <taxon>Gunneridae</taxon>
        <taxon>Pentapetalae</taxon>
        <taxon>rosids</taxon>
        <taxon>fabids</taxon>
        <taxon>Fabales</taxon>
        <taxon>Fabaceae</taxon>
        <taxon>Papilionoideae</taxon>
        <taxon>50 kb inversion clade</taxon>
        <taxon>dalbergioids sensu lato</taxon>
        <taxon>Dalbergieae</taxon>
        <taxon>Pterocarpus clade</taxon>
        <taxon>Stylosanthes</taxon>
    </lineage>
</organism>
<feature type="compositionally biased region" description="Basic and acidic residues" evidence="1">
    <location>
        <begin position="112"/>
        <end position="122"/>
    </location>
</feature>
<dbReference type="Proteomes" id="UP001341840">
    <property type="component" value="Unassembled WGS sequence"/>
</dbReference>
<proteinExistence type="predicted"/>
<feature type="non-terminal residue" evidence="2">
    <location>
        <position position="122"/>
    </location>
</feature>
<comment type="caution">
    <text evidence="2">The sequence shown here is derived from an EMBL/GenBank/DDBJ whole genome shotgun (WGS) entry which is preliminary data.</text>
</comment>
<dbReference type="EMBL" id="JASCZI010272293">
    <property type="protein sequence ID" value="MED6221510.1"/>
    <property type="molecule type" value="Genomic_DNA"/>
</dbReference>
<accession>A0ABU6ZHU6</accession>